<proteinExistence type="predicted"/>
<feature type="region of interest" description="Disordered" evidence="1">
    <location>
        <begin position="139"/>
        <end position="160"/>
    </location>
</feature>
<accession>A0A5B9PIY2</accession>
<dbReference type="OrthoDB" id="292348at2"/>
<dbReference type="Proteomes" id="UP000322214">
    <property type="component" value="Chromosome"/>
</dbReference>
<name>A0A5B9PIY2_9BACT</name>
<evidence type="ECO:0000256" key="1">
    <source>
        <dbReference type="SAM" id="MobiDB-lite"/>
    </source>
</evidence>
<dbReference type="AlphaFoldDB" id="A0A5B9PIY2"/>
<organism evidence="2 3">
    <name type="scientific">Mariniblastus fucicola</name>
    <dbReference type="NCBI Taxonomy" id="980251"/>
    <lineage>
        <taxon>Bacteria</taxon>
        <taxon>Pseudomonadati</taxon>
        <taxon>Planctomycetota</taxon>
        <taxon>Planctomycetia</taxon>
        <taxon>Pirellulales</taxon>
        <taxon>Pirellulaceae</taxon>
        <taxon>Mariniblastus</taxon>
    </lineage>
</organism>
<keyword evidence="3" id="KW-1185">Reference proteome</keyword>
<sequence>MFSQLAKTGFTIIAFCLFAIPTFGDSTVSAQTFEPENFTDKRFLQYEQQLNAILKTRRDEERKFVNEIVIKVREGKLPSKLVQTSFKWVQQKRPNTNFPFIYFEKVLRIQANKAGIAETIPPYDFGIYRQFDNGVRRYQRGGSKTAQGPGLSSDRTTFSK</sequence>
<protein>
    <submittedName>
        <fullName evidence="2">Uncharacterized protein</fullName>
    </submittedName>
</protein>
<gene>
    <name evidence="2" type="ORF">MFFC18_24560</name>
</gene>
<dbReference type="EMBL" id="CP042912">
    <property type="protein sequence ID" value="QEG22573.1"/>
    <property type="molecule type" value="Genomic_DNA"/>
</dbReference>
<evidence type="ECO:0000313" key="2">
    <source>
        <dbReference type="EMBL" id="QEG22573.1"/>
    </source>
</evidence>
<dbReference type="RefSeq" id="WP_075086415.1">
    <property type="nucleotide sequence ID" value="NZ_CP042912.1"/>
</dbReference>
<evidence type="ECO:0000313" key="3">
    <source>
        <dbReference type="Proteomes" id="UP000322214"/>
    </source>
</evidence>
<dbReference type="KEGG" id="mff:MFFC18_24560"/>
<reference evidence="2 3" key="1">
    <citation type="submission" date="2019-08" db="EMBL/GenBank/DDBJ databases">
        <title>Deep-cultivation of Planctomycetes and their phenomic and genomic characterization uncovers novel biology.</title>
        <authorList>
            <person name="Wiegand S."/>
            <person name="Jogler M."/>
            <person name="Boedeker C."/>
            <person name="Pinto D."/>
            <person name="Vollmers J."/>
            <person name="Rivas-Marin E."/>
            <person name="Kohn T."/>
            <person name="Peeters S.H."/>
            <person name="Heuer A."/>
            <person name="Rast P."/>
            <person name="Oberbeckmann S."/>
            <person name="Bunk B."/>
            <person name="Jeske O."/>
            <person name="Meyerdierks A."/>
            <person name="Storesund J.E."/>
            <person name="Kallscheuer N."/>
            <person name="Luecker S."/>
            <person name="Lage O.M."/>
            <person name="Pohl T."/>
            <person name="Merkel B.J."/>
            <person name="Hornburger P."/>
            <person name="Mueller R.-W."/>
            <person name="Bruemmer F."/>
            <person name="Labrenz M."/>
            <person name="Spormann A.M."/>
            <person name="Op den Camp H."/>
            <person name="Overmann J."/>
            <person name="Amann R."/>
            <person name="Jetten M.S.M."/>
            <person name="Mascher T."/>
            <person name="Medema M.H."/>
            <person name="Devos D.P."/>
            <person name="Kaster A.-K."/>
            <person name="Ovreas L."/>
            <person name="Rohde M."/>
            <person name="Galperin M.Y."/>
            <person name="Jogler C."/>
        </authorList>
    </citation>
    <scope>NUCLEOTIDE SEQUENCE [LARGE SCALE GENOMIC DNA]</scope>
    <source>
        <strain evidence="2 3">FC18</strain>
    </source>
</reference>